<name>A0A1V0U7G6_STRVN</name>
<dbReference type="STRING" id="1935.B1H20_06845"/>
<dbReference type="RefSeq" id="WP_030299213.1">
    <property type="nucleotide sequence ID" value="NZ_CP020570.1"/>
</dbReference>
<dbReference type="EMBL" id="CP020570">
    <property type="protein sequence ID" value="ARF61153.1"/>
    <property type="molecule type" value="Genomic_DNA"/>
</dbReference>
<dbReference type="SUPFAM" id="SSF46689">
    <property type="entry name" value="Homeodomain-like"/>
    <property type="match status" value="1"/>
</dbReference>
<dbReference type="InterPro" id="IPR027434">
    <property type="entry name" value="Homing_endonucl"/>
</dbReference>
<protein>
    <recommendedName>
        <fullName evidence="3">Helix-turn-helix domain-containing protein</fullName>
    </recommendedName>
</protein>
<dbReference type="Gene3D" id="3.10.28.10">
    <property type="entry name" value="Homing endonucleases"/>
    <property type="match status" value="1"/>
</dbReference>
<evidence type="ECO:0000313" key="2">
    <source>
        <dbReference type="Proteomes" id="UP000192445"/>
    </source>
</evidence>
<dbReference type="InterPro" id="IPR009057">
    <property type="entry name" value="Homeodomain-like_sf"/>
</dbReference>
<dbReference type="OrthoDB" id="3366805at2"/>
<evidence type="ECO:0008006" key="3">
    <source>
        <dbReference type="Google" id="ProtNLM"/>
    </source>
</evidence>
<organism evidence="1 2">
    <name type="scientific">Streptomyces violaceoruber</name>
    <dbReference type="NCBI Taxonomy" id="1935"/>
    <lineage>
        <taxon>Bacteria</taxon>
        <taxon>Bacillati</taxon>
        <taxon>Actinomycetota</taxon>
        <taxon>Actinomycetes</taxon>
        <taxon>Kitasatosporales</taxon>
        <taxon>Streptomycetaceae</taxon>
        <taxon>Streptomyces</taxon>
        <taxon>Streptomyces violaceoruber group</taxon>
    </lineage>
</organism>
<dbReference type="KEGG" id="svu:B1H20_06845"/>
<gene>
    <name evidence="1" type="ORF">B1H20_06845</name>
</gene>
<reference evidence="1 2" key="1">
    <citation type="submission" date="2017-03" db="EMBL/GenBank/DDBJ databases">
        <title>Complete Genome Sequence of a natural compounds producer, Streptomyces violaceus S21.</title>
        <authorList>
            <person name="Zhong C."/>
            <person name="Zhao Z."/>
            <person name="Fu J."/>
            <person name="Zong G."/>
            <person name="Qin R."/>
            <person name="Cao G."/>
        </authorList>
    </citation>
    <scope>NUCLEOTIDE SEQUENCE [LARGE SCALE GENOMIC DNA]</scope>
    <source>
        <strain evidence="1 2">S21</strain>
    </source>
</reference>
<dbReference type="Proteomes" id="UP000192445">
    <property type="component" value="Chromosome"/>
</dbReference>
<evidence type="ECO:0000313" key="1">
    <source>
        <dbReference type="EMBL" id="ARF61153.1"/>
    </source>
</evidence>
<sequence>MNAHSTEVRQEALALLRNGTKGADVARRLSIPRGTVSYWLHKDRSKRGECPGAHNPSCHRCDGAALDEHAYAYLLGLYLGDGHISHPSAHRAPSLMITLDDAWPGIQDEAEAALRRVFPQNATCRVRRTGCHNIKVYSKHLVCYFPQHGPGRKHERGTVLEPWQQKIVDAHPWQLVRGLVHSDGCRLTNWTTRVVGGERKRYEYPRYWFTNVSDDIRRIYTDTLDALGVVWTHCTRAGKPYNISVARRASVALMDAHVGPKY</sequence>
<proteinExistence type="predicted"/>
<accession>A0A1V0U7G6</accession>
<dbReference type="AlphaFoldDB" id="A0A1V0U7G6"/>